<feature type="domain" description="PLAT" evidence="4">
    <location>
        <begin position="2806"/>
        <end position="2924"/>
    </location>
</feature>
<feature type="domain" description="PLAT" evidence="4">
    <location>
        <begin position="4262"/>
        <end position="4378"/>
    </location>
</feature>
<feature type="domain" description="PLAT" evidence="4">
    <location>
        <begin position="3667"/>
        <end position="3784"/>
    </location>
</feature>
<proteinExistence type="predicted"/>
<dbReference type="SUPFAM" id="SSF49723">
    <property type="entry name" value="Lipase/lipooxygenase domain (PLAT/LH2 domain)"/>
    <property type="match status" value="30"/>
</dbReference>
<feature type="domain" description="PLAT" evidence="4">
    <location>
        <begin position="4379"/>
        <end position="4495"/>
    </location>
</feature>
<feature type="domain" description="PLAT" evidence="4">
    <location>
        <begin position="601"/>
        <end position="716"/>
    </location>
</feature>
<feature type="domain" description="PLAT" evidence="4">
    <location>
        <begin position="2095"/>
        <end position="2211"/>
    </location>
</feature>
<evidence type="ECO:0000256" key="3">
    <source>
        <dbReference type="SAM" id="MobiDB-lite"/>
    </source>
</evidence>
<comment type="caution">
    <text evidence="5">The sequence shown here is derived from an EMBL/GenBank/DDBJ whole genome shotgun (WGS) entry which is preliminary data.</text>
</comment>
<dbReference type="STRING" id="1157962.A0A250XDU3"/>
<feature type="domain" description="PLAT" evidence="4">
    <location>
        <begin position="843"/>
        <end position="982"/>
    </location>
</feature>
<feature type="domain" description="PLAT" evidence="4">
    <location>
        <begin position="2931"/>
        <end position="3050"/>
    </location>
</feature>
<feature type="domain" description="PLAT" evidence="4">
    <location>
        <begin position="4620"/>
        <end position="4739"/>
    </location>
</feature>
<feature type="domain" description="PLAT" evidence="4">
    <location>
        <begin position="1331"/>
        <end position="1463"/>
    </location>
</feature>
<feature type="domain" description="PLAT" evidence="4">
    <location>
        <begin position="3052"/>
        <end position="3170"/>
    </location>
</feature>
<dbReference type="Gene3D" id="2.40.180.10">
    <property type="entry name" value="Catalase core domain"/>
    <property type="match status" value="6"/>
</dbReference>
<keyword evidence="6" id="KW-1185">Reference proteome</keyword>
<dbReference type="Gene3D" id="2.60.60.20">
    <property type="entry name" value="PLAT/LH2 domain"/>
    <property type="match status" value="25"/>
</dbReference>
<protein>
    <recommendedName>
        <fullName evidence="4">PLAT domain-containing protein</fullName>
    </recommendedName>
</protein>
<dbReference type="InterPro" id="IPR052970">
    <property type="entry name" value="Inner_ear_hair_cell_LOXHD"/>
</dbReference>
<feature type="compositionally biased region" description="Low complexity" evidence="3">
    <location>
        <begin position="4751"/>
        <end position="4760"/>
    </location>
</feature>
<evidence type="ECO:0000313" key="6">
    <source>
        <dbReference type="Proteomes" id="UP000232323"/>
    </source>
</evidence>
<dbReference type="SMART" id="SM00308">
    <property type="entry name" value="LH2"/>
    <property type="match status" value="2"/>
</dbReference>
<feature type="domain" description="PLAT" evidence="4">
    <location>
        <begin position="1721"/>
        <end position="1840"/>
    </location>
</feature>
<dbReference type="OrthoDB" id="556112at2759"/>
<evidence type="ECO:0000313" key="5">
    <source>
        <dbReference type="EMBL" id="GAX81253.1"/>
    </source>
</evidence>
<feature type="domain" description="PLAT" evidence="4">
    <location>
        <begin position="3172"/>
        <end position="3308"/>
    </location>
</feature>
<dbReference type="EMBL" id="BEGY01000063">
    <property type="protein sequence ID" value="GAX81253.1"/>
    <property type="molecule type" value="Genomic_DNA"/>
</dbReference>
<evidence type="ECO:0000259" key="4">
    <source>
        <dbReference type="PROSITE" id="PS50095"/>
    </source>
</evidence>
<evidence type="ECO:0000256" key="2">
    <source>
        <dbReference type="SAM" id="Coils"/>
    </source>
</evidence>
<feature type="domain" description="PLAT" evidence="4">
    <location>
        <begin position="2212"/>
        <end position="2329"/>
    </location>
</feature>
<feature type="domain" description="PLAT" evidence="4">
    <location>
        <begin position="1100"/>
        <end position="1216"/>
    </location>
</feature>
<feature type="coiled-coil region" evidence="2">
    <location>
        <begin position="184"/>
        <end position="211"/>
    </location>
</feature>
<feature type="domain" description="PLAT" evidence="4">
    <location>
        <begin position="2685"/>
        <end position="2805"/>
    </location>
</feature>
<dbReference type="Proteomes" id="UP000232323">
    <property type="component" value="Unassembled WGS sequence"/>
</dbReference>
<gene>
    <name evidence="5" type="ORF">CEUSTIGMA_g8685.t1</name>
</gene>
<name>A0A250XDU3_9CHLO</name>
<organism evidence="5 6">
    <name type="scientific">Chlamydomonas eustigma</name>
    <dbReference type="NCBI Taxonomy" id="1157962"/>
    <lineage>
        <taxon>Eukaryota</taxon>
        <taxon>Viridiplantae</taxon>
        <taxon>Chlorophyta</taxon>
        <taxon>core chlorophytes</taxon>
        <taxon>Chlorophyceae</taxon>
        <taxon>CS clade</taxon>
        <taxon>Chlamydomonadales</taxon>
        <taxon>Chlamydomonadaceae</taxon>
        <taxon>Chlamydomonas</taxon>
    </lineage>
</organism>
<keyword evidence="2" id="KW-0175">Coiled coil</keyword>
<feature type="domain" description="PLAT" evidence="4">
    <location>
        <begin position="984"/>
        <end position="1099"/>
    </location>
</feature>
<dbReference type="Pfam" id="PF01477">
    <property type="entry name" value="PLAT"/>
    <property type="match status" value="20"/>
</dbReference>
<reference evidence="5 6" key="1">
    <citation type="submission" date="2017-08" db="EMBL/GenBank/DDBJ databases">
        <title>Acidophilic green algal genome provides insights into adaptation to an acidic environment.</title>
        <authorList>
            <person name="Hirooka S."/>
            <person name="Hirose Y."/>
            <person name="Kanesaki Y."/>
            <person name="Higuchi S."/>
            <person name="Fujiwara T."/>
            <person name="Onuma R."/>
            <person name="Era A."/>
            <person name="Ohbayashi R."/>
            <person name="Uzuka A."/>
            <person name="Nozaki H."/>
            <person name="Yoshikawa H."/>
            <person name="Miyagishima S.Y."/>
        </authorList>
    </citation>
    <scope>NUCLEOTIDE SEQUENCE [LARGE SCALE GENOMIC DNA]</scope>
    <source>
        <strain evidence="5 6">NIES-2499</strain>
    </source>
</reference>
<feature type="domain" description="PLAT" evidence="4">
    <location>
        <begin position="478"/>
        <end position="597"/>
    </location>
</feature>
<feature type="domain" description="PLAT" evidence="4">
    <location>
        <begin position="3787"/>
        <end position="3907"/>
    </location>
</feature>
<dbReference type="PANTHER" id="PTHR45901">
    <property type="entry name" value="PROTEIN CBG12474"/>
    <property type="match status" value="1"/>
</dbReference>
<feature type="domain" description="PLAT" evidence="4">
    <location>
        <begin position="721"/>
        <end position="841"/>
    </location>
</feature>
<feature type="region of interest" description="Disordered" evidence="3">
    <location>
        <begin position="4749"/>
        <end position="4816"/>
    </location>
</feature>
<feature type="domain" description="PLAT" evidence="4">
    <location>
        <begin position="4028"/>
        <end position="4142"/>
    </location>
</feature>
<dbReference type="PROSITE" id="PS50095">
    <property type="entry name" value="PLAT"/>
    <property type="match status" value="28"/>
</dbReference>
<dbReference type="InterPro" id="IPR036392">
    <property type="entry name" value="PLAT/LH2_dom_sf"/>
</dbReference>
<dbReference type="PANTHER" id="PTHR45901:SF3">
    <property type="entry name" value="LIPOXYGENASE HOMOLOGY DOMAIN-CONTAINING PROTEIN 1"/>
    <property type="match status" value="1"/>
</dbReference>
<accession>A0A250XDU3</accession>
<feature type="domain" description="PLAT" evidence="4">
    <location>
        <begin position="2439"/>
        <end position="2557"/>
    </location>
</feature>
<feature type="domain" description="PLAT" evidence="4">
    <location>
        <begin position="4144"/>
        <end position="4259"/>
    </location>
</feature>
<feature type="domain" description="PLAT" evidence="4">
    <location>
        <begin position="1849"/>
        <end position="1967"/>
    </location>
</feature>
<feature type="domain" description="PLAT" evidence="4">
    <location>
        <begin position="1603"/>
        <end position="1720"/>
    </location>
</feature>
<dbReference type="InterPro" id="IPR001024">
    <property type="entry name" value="PLAT/LH2_dom"/>
</dbReference>
<sequence length="4840" mass="524125">MSDWNNQTDSRVEYTPAIYRGRPRSASAGRLQRLSATYSSGSPLRRPLTASDWQSPPLIPRAPASRRVFSAIPMGSGSAPIGAWTTPENVLSDGSRRTTVQSLARNCRPEALADDVIQLKEQLIRAREDAKIAQVTARRLEADLLKSRSSLLKSEELIHNKERVMSPTVGISQLYRSPDTTHLVGNLKEQNRELRAARDALADELMSLRKSTRSTRVAELQSELFTTQMEMQRLMEINRVLNGRLGEAETSAQQALSNAREARRKLDEYMSGGPPPGEMPLMRLGANSGIAAGSIRKTLQAMHQAHKMLINQAALIRSVFPPGLDMADFQGRARQRSNTAGAPDVLNFLRNHVSKLNMELQGHPGAPQLEPILPEPKKTDVVPKKATMAQLQDSIAELARKLRAMDTDRYVANADFQSNTEQMVELMRLCVSEADRLQGVKTMPVVAAASPPASEPTPTPQAVVPPPAAAAAVPTAPVSYTALVKTSDVSGGAFDGTVFVVLQGDKGSATEVTLPSDRYSFDTGEENEFEILAEDVGKVSSILLRMEVTDSDSTWHLNKICLKSTEACGGSGLDTTFFLDDWVQPKSQVTLFPKADIGSVAEYEVTVYTTDSRGAGTDGKVEIKVVGDSGASDWISLPAGDDCFARGNVDTFNITGTDVNDLSNVALRLSGKDLHSGWFLQRVEVLHKGTGWKSVFYCNDWLLKSPPSVLLYEADTWMALTQYKLDVKTSDVKGAEFDGLAYVTFTGWWGDSKEVKLAKVGKTAHRFAQGSTESFILMADDVGPISNITVRIEASNDVSDAWGLEKVDVDINNGSWYGGSFQYGNWLSMKLSSATIWKYRDVGVYQISIFTDATQDNAKFDGDVYIKLTGSYGTTDELLLVNDTTATSPPGQPKTLYSGDKHQDFSVEATDVGNLTSIQIRIDATGTTSTWCLDHINVTPPASITNGDDSNPPAPPPKDAIFPFKSWLIPDNGFYTISKQLTKTDFKVRVMTNSSSDPFDGDVYITMNGMDGSSSEQHLVNGQQGNFLPSSMAEFTFNAEDAGQLSTLSVRMESTGSCSWWYLDKIEVTNVSTGVTSYFRYSSWMNMWSSSITLSAQSLFEYKISVFTSVNDGGKFSSDLSVMIYGNFSSDWIKVPCDVGSYKSDAPATVIVKLSDIGTPYSVVVKAESAGGGQKSICLDRVEVANATVGADPFLFPTKDLLSQDESLYISRQDMLTHSATIIASGEDFNGAVYLALVCENGETDEVQLLKSDGTSPLFTVDSPAYIDFRTYKLGKVQKIKVRSVPAEKFRYLNLDRINMYSQIGDWDTFSYFCGKTVPEKFITLDKLENVQYIINVFTDDIRGNGTDADIYVSLVGDEGTSEWVMLNSDDGSDSESDSSSESEDSVFERGAFNQFTLNVTDVGVLSGIKVKMSAPYGSDVHSDWHLKKIQVLSTSSGEKYTFTHNDWITQVDVPVTISLASSRQIFQDYTIKVYGNNDNLIDEGYNARIKIYGDSGDDDSSGDSEDSSDTAGASSLMKLLLDQGVKEDGTNAVVFNARAINVGSFISIDFGMGKADDDYGYMNCARVEITNKATGAYGIFSIGQYMYSWNGTSNFQQDSRNTCYTVTVDTVALTQAINFDGEVYITIYGDGGTTEELQLSNWWTSSFQAGSTVDYYVTSFNVGVMSAISVRTVGSGSAKKWGLGSLGVTNNTTGGTAAFEWGKFVNAGTSIRIQKSDINVQYKLTVVTGDVRGANTDGEVQVMLSGSGGSSSDWITLYNADTNFTRAATDTFTISSVEIGDNRQLRLRLVNKDSDSVHSSWYLSYIDVLNMSTGMKSTFQYNNWVGTDWWTQNYGVTIAESNSTQALNTYSLSITTGDSRGSDFNGEAFITFNGYNGSTDELKLVKPGFAKHSFDRAATEAFTVKGVDVGYIYSVTIRIVPTDDDPNWNLDKVEVTAPGSGDVATFNYGNWLDCDNTRTDVSRWRSNIDYLVVAHTTASVDASAFDGKSYITLEGSWGSTDEIELVNDAFSYNAGIPQSFNIKGSDVGSLQAASIRVEKSGAVSKWSLDNIEVTKVADSVTSNFNQKGDDGQNKSVVISDGDGAVTFPKDRPMMEYQVSIITGDSSDAAYDGSAYLTIQGGDGDSDEILLQNDSTTNFGVGSTSVFKIKVPNYGNIRCLELRAGFSGSSTTWQLSRVEMLNLTDNSKMLFNYNSYLNDWSSTACLYPQSVYTCKVLVRTSDEPEASFDGRVFLTVATRWDNSGEMQLINDVARFDAGTVQEFTLKLPNISWCQNLVVRTEPGKGSNSQKWKLEWIQVQFPDCNSTYFAPCKAWIQKGDPDLSLSAMYINTYTVNLTLSSNSDSFDGTLYVTLVGDDGIEGLESKLDLGGDVLRAGDKRSFENVLLGSSSMSTVKVRAEATGSSSSVWLATLDLDGSAFSFDSPIKAPGVAIGTFLPFTTYEVNVYCGDVRGNGTDGDISVTLIGDRASTRDTRLWLNGDSQLTSGSISKGSICLPDVGNLTSLLVKLVNDSGSPNSQLHVSRIEVYNTTSGMLTTFTVEGWLSQTGDCTTVTADDGSAVCKLVNYEISVYSAGGDAITAFDGEVQLKLEGPDGSDTGCISLGTGGADSGLFSPGALDLFMQRVRDVGAPTKLYGNVNTVGGGSSYALSRVEVVHTVTGEKATFKLGDNLYTWSWWREIPPLQYVDYQVSTNLSNTGAKDFDGLVYVTLIGEDGSTAESQLQPSWDGASIFQPGGRDMFYINGLDVGHLKQLIVRVDKGPSGATKKLSLEYADVCNTSSGIKGSFEYNNTINTGESVTINKTVVTVDYEVTITTGDVLGSGTDGQVYLSLSGDNGKADEVLVSSDPESFSRGNSFVYTFKGLDVGDNRSLTLRLVAPEGGSLHSGWNLASVDVLNKVSGIKGTYNYYDWITMSNGGGSITLSEAYNVQALNAYTVSVTTADQRDADFDGKAFITINGWDGRSTPELPLVDAGRSTAAFRRGQTSTFSLNSVDVGYVNSINIRMIPSATDPDWYLDTITVSNDGFGNAASFAFGDRLDTDTPSAFIYKTVPLTDFSVKVYTSDNLDAGFDGEVSVKLNGVYGSSDVIPLVSDDSSATFSPSSSPEFRIRASDVGVVTSIGIKLTKGSGKQTKWHLQKVELTNVSSSATSTFIYRDWVIVEADEISIPKDMPKVDWKVVVATGDSDDASFDGDVYITLNGAEGSSDEVKLDPTTLIAQPGAVIGSGSNAYKPYGKSSLDAFAVKMADVGKIGYVQVRVEGSGDQTNWFLNRIEVTNTTSGALTVLNYKSSLNTNWNSTAYLYPQSSYTFKAQIYTADERGAGFDGDVYIKPSTWWSDGDELKLPLGDKAMERGSVVECTFTIPDISIITKMDVRIDPTGDSNSWQLDRIELTLQDQGYSTVYMYNDLLQAPNKSVATLNYQYLEDFEVTLYTSKESEPFDGTVYLTIVDDGVEDSKMKLLVKSLDPSMPAGSPPFMPGSKVVCSYKGANISNLTKATVSVEFSGTARRWSLDRMELMSLTSYYPAPITFFIGTTFSTVMAGVTVTPLQSMDYDVIVNTSDVPGNGTDGDVYVTLTGLMGSSGELQLSQDNAFERAGKDIFNFSIMDLGELQSVQIRLADNGSVHSLWHLASVDVLHKPTGMQTSFPVGDWVQLDAPITANATTSRNIYIPYHVVVNTSDGSDASFDGRVSLTLKGESGQTSYKALLAQGGPGVFESGSRNEFTIKAVDVGSLSSILLDLDGVGSLYSWIIKQVEVTNTVTGDYGIFKNDEQRLYYWDGTTEITQVPKTATYTAMVVMKDQFLDGTSTFDGSIWVVLKGERGRTPELRLSNPYYDTTFDAGSSTTLSLSSYDIGALLSMDVRADNGDNATMLYLDRIEVTTDSNSSTSVFTCASVIKGGTSAINIPKFWSQAQYDLTVYTSDIRGAGTDADVYMTLSGDNGTADEIKLYNGPDNFKRAATDKFSFTTKDVGTNKRLSFRLDGEAHSGWALARIELLDKTPGIITVGYYNSWITQGGSAGIVFESYSYVALYDYTVTLNTGSDPKGGFNGSVFIRINGWYGSSEELEVVPKGRTLAPGSSETFNLRFADIGCPSSIDIRTDGDNGIRWQADQVVVTNVNSGYTGCFSVNEWFDASKNSGSYFRWTDNISYKVTVYTSTDQEAAGFDGDVYIVLTGMYGATDMKELVNGSSVLAPGSAEVFTLNARDVGALSKIELQVSPQKVASWKVDRVEVTNPSTGSNSVFPAGGAIIRDANTLISFEKELQLSDFKVVVYTSNVSDGAFDGSVYLTLSGLEGASSEVQLTNSSPNNFAVKGVDTFFIKAADVGTLNCVTVRIDPVGSCTQWHLDKLEITPLSTSATSIFSYRSYLNQLNPSASLSLTSVHDLQVVVKTSSKDQPDFDGDVYLALVGSYSGMDRVKLTGANEVFSQGSELSFSIKAPDMGSFTAATVYMECTGAVKTWSLDSITVTDVTTGASPITFYLRDTLSGGSKTSATLQPASCYNYKAIIKTNDIVGAGVEGAQLFVSLLGSEGMYSEEVQLDLSVVGDNAAVPLAQGSVCAASFSALEFGSISAIKLRLDNDTEGLQRRWNLQCVELTNVDTGVFTLFYKADWIVGAAEVSSVRNVDYSITVDTTDIRGNGMDGRALLTIHGTRGSSREVELTDGSDTMFERGMTTQVIVNAPDLDVITAITIRLADPLYDTLHTGWHLARVVLLNPGTGRSHTFSHNAWLMGPDNLSVRLEDPSGGMVVQPPLGTEPIVPVADPVVPDPVEPEPDEPDPVVPDPVEPEPEEPETVVQEAPKPRRPSFVPSEPFTEAGNDEDLASRLSASDAFDALSIRSDRPLAP</sequence>
<feature type="region of interest" description="Disordered" evidence="3">
    <location>
        <begin position="37"/>
        <end position="57"/>
    </location>
</feature>
<comment type="caution">
    <text evidence="1">Lacks conserved residue(s) required for the propagation of feature annotation.</text>
</comment>
<feature type="domain" description="PLAT" evidence="4">
    <location>
        <begin position="3548"/>
        <end position="3663"/>
    </location>
</feature>
<evidence type="ECO:0000256" key="1">
    <source>
        <dbReference type="PROSITE-ProRule" id="PRU00152"/>
    </source>
</evidence>
<feature type="domain" description="PLAT" evidence="4">
    <location>
        <begin position="3909"/>
        <end position="4023"/>
    </location>
</feature>
<feature type="domain" description="PLAT" evidence="4">
    <location>
        <begin position="4497"/>
        <end position="4622"/>
    </location>
</feature>